<name>A0ACC1XDN3_MELAZ</name>
<comment type="caution">
    <text evidence="1">The sequence shown here is derived from an EMBL/GenBank/DDBJ whole genome shotgun (WGS) entry which is preliminary data.</text>
</comment>
<accession>A0ACC1XDN3</accession>
<dbReference type="EMBL" id="CM051403">
    <property type="protein sequence ID" value="KAJ4709303.1"/>
    <property type="molecule type" value="Genomic_DNA"/>
</dbReference>
<dbReference type="Proteomes" id="UP001164539">
    <property type="component" value="Chromosome 10"/>
</dbReference>
<evidence type="ECO:0000313" key="2">
    <source>
        <dbReference type="Proteomes" id="UP001164539"/>
    </source>
</evidence>
<organism evidence="1 2">
    <name type="scientific">Melia azedarach</name>
    <name type="common">Chinaberry tree</name>
    <dbReference type="NCBI Taxonomy" id="155640"/>
    <lineage>
        <taxon>Eukaryota</taxon>
        <taxon>Viridiplantae</taxon>
        <taxon>Streptophyta</taxon>
        <taxon>Embryophyta</taxon>
        <taxon>Tracheophyta</taxon>
        <taxon>Spermatophyta</taxon>
        <taxon>Magnoliopsida</taxon>
        <taxon>eudicotyledons</taxon>
        <taxon>Gunneridae</taxon>
        <taxon>Pentapetalae</taxon>
        <taxon>rosids</taxon>
        <taxon>malvids</taxon>
        <taxon>Sapindales</taxon>
        <taxon>Meliaceae</taxon>
        <taxon>Melia</taxon>
    </lineage>
</organism>
<evidence type="ECO:0000313" key="1">
    <source>
        <dbReference type="EMBL" id="KAJ4709303.1"/>
    </source>
</evidence>
<sequence length="202" mass="23111">MENDEGRTVVVGRTEVDTRRPFRSVKEAVALFGERVLVGEIYGHKLKEMQAAASKNGEAQSRIGAVTAELEETRQNLHKAREEINSMSKCIQALKEELEETKKELKRLKGKDYLKQPAVSPEIEELKFVETATDATAKEQRERRYVKFASPPSRVAGVGKEEMFERRPSVNKKKMKKPLLPMMKWLFSIKKGGQEDESPRNY</sequence>
<gene>
    <name evidence="1" type="ORF">OWV82_019110</name>
</gene>
<proteinExistence type="predicted"/>
<reference evidence="1 2" key="1">
    <citation type="journal article" date="2023" name="Science">
        <title>Complex scaffold remodeling in plant triterpene biosynthesis.</title>
        <authorList>
            <person name="De La Pena R."/>
            <person name="Hodgson H."/>
            <person name="Liu J.C."/>
            <person name="Stephenson M.J."/>
            <person name="Martin A.C."/>
            <person name="Owen C."/>
            <person name="Harkess A."/>
            <person name="Leebens-Mack J."/>
            <person name="Jimenez L.E."/>
            <person name="Osbourn A."/>
            <person name="Sattely E.S."/>
        </authorList>
    </citation>
    <scope>NUCLEOTIDE SEQUENCE [LARGE SCALE GENOMIC DNA]</scope>
    <source>
        <strain evidence="2">cv. JPN11</strain>
        <tissue evidence="1">Leaf</tissue>
    </source>
</reference>
<protein>
    <submittedName>
        <fullName evidence="1">WEB family protein</fullName>
    </submittedName>
</protein>
<keyword evidence="2" id="KW-1185">Reference proteome</keyword>